<feature type="compositionally biased region" description="Basic residues" evidence="1">
    <location>
        <begin position="1500"/>
        <end position="1510"/>
    </location>
</feature>
<feature type="compositionally biased region" description="Basic and acidic residues" evidence="1">
    <location>
        <begin position="50"/>
        <end position="60"/>
    </location>
</feature>
<feature type="region of interest" description="Disordered" evidence="1">
    <location>
        <begin position="488"/>
        <end position="539"/>
    </location>
</feature>
<feature type="compositionally biased region" description="Basic and acidic residues" evidence="1">
    <location>
        <begin position="1599"/>
        <end position="1614"/>
    </location>
</feature>
<feature type="compositionally biased region" description="Basic and acidic residues" evidence="1">
    <location>
        <begin position="1724"/>
        <end position="1736"/>
    </location>
</feature>
<feature type="compositionally biased region" description="Polar residues" evidence="1">
    <location>
        <begin position="870"/>
        <end position="898"/>
    </location>
</feature>
<feature type="compositionally biased region" description="Polar residues" evidence="1">
    <location>
        <begin position="1836"/>
        <end position="1854"/>
    </location>
</feature>
<feature type="compositionally biased region" description="Basic and acidic residues" evidence="1">
    <location>
        <begin position="1421"/>
        <end position="1468"/>
    </location>
</feature>
<feature type="compositionally biased region" description="Basic and acidic residues" evidence="1">
    <location>
        <begin position="1511"/>
        <end position="1530"/>
    </location>
</feature>
<dbReference type="RefSeq" id="XP_046070901.1">
    <property type="nucleotide sequence ID" value="XM_046216276.1"/>
</dbReference>
<feature type="compositionally biased region" description="Basic and acidic residues" evidence="1">
    <location>
        <begin position="1807"/>
        <end position="1834"/>
    </location>
</feature>
<feature type="compositionally biased region" description="Low complexity" evidence="1">
    <location>
        <begin position="283"/>
        <end position="315"/>
    </location>
</feature>
<feature type="region of interest" description="Disordered" evidence="1">
    <location>
        <begin position="1393"/>
        <end position="1942"/>
    </location>
</feature>
<feature type="compositionally biased region" description="Polar residues" evidence="1">
    <location>
        <begin position="1345"/>
        <end position="1355"/>
    </location>
</feature>
<feature type="compositionally biased region" description="Basic and acidic residues" evidence="1">
    <location>
        <begin position="1693"/>
        <end position="1706"/>
    </location>
</feature>
<feature type="compositionally biased region" description="Polar residues" evidence="1">
    <location>
        <begin position="145"/>
        <end position="155"/>
    </location>
</feature>
<dbReference type="EMBL" id="JAJTJA010000007">
    <property type="protein sequence ID" value="KAH8695963.1"/>
    <property type="molecule type" value="Genomic_DNA"/>
</dbReference>
<dbReference type="PANTHER" id="PTHR43670:SF114">
    <property type="entry name" value="OS05G0592000 PROTEIN"/>
    <property type="match status" value="1"/>
</dbReference>
<feature type="region of interest" description="Disordered" evidence="1">
    <location>
        <begin position="656"/>
        <end position="739"/>
    </location>
</feature>
<feature type="compositionally biased region" description="Basic residues" evidence="1">
    <location>
        <begin position="718"/>
        <end position="729"/>
    </location>
</feature>
<proteinExistence type="predicted"/>
<feature type="compositionally biased region" description="Basic residues" evidence="1">
    <location>
        <begin position="1780"/>
        <end position="1789"/>
    </location>
</feature>
<organism evidence="2 3">
    <name type="scientific">Talaromyces proteolyticus</name>
    <dbReference type="NCBI Taxonomy" id="1131652"/>
    <lineage>
        <taxon>Eukaryota</taxon>
        <taxon>Fungi</taxon>
        <taxon>Dikarya</taxon>
        <taxon>Ascomycota</taxon>
        <taxon>Pezizomycotina</taxon>
        <taxon>Eurotiomycetes</taxon>
        <taxon>Eurotiomycetidae</taxon>
        <taxon>Eurotiales</taxon>
        <taxon>Trichocomaceae</taxon>
        <taxon>Talaromyces</taxon>
        <taxon>Talaromyces sect. Bacilispori</taxon>
    </lineage>
</organism>
<protein>
    <recommendedName>
        <fullName evidence="4">Involucrin repeat protein</fullName>
    </recommendedName>
</protein>
<gene>
    <name evidence="2" type="ORF">BGW36DRAFT_379981</name>
</gene>
<feature type="compositionally biased region" description="Basic and acidic residues" evidence="1">
    <location>
        <begin position="1125"/>
        <end position="1154"/>
    </location>
</feature>
<feature type="compositionally biased region" description="Basic and acidic residues" evidence="1">
    <location>
        <begin position="1165"/>
        <end position="1177"/>
    </location>
</feature>
<feature type="compositionally biased region" description="Polar residues" evidence="1">
    <location>
        <begin position="944"/>
        <end position="955"/>
    </location>
</feature>
<feature type="compositionally biased region" description="Polar residues" evidence="1">
    <location>
        <begin position="1531"/>
        <end position="1542"/>
    </location>
</feature>
<feature type="region of interest" description="Disordered" evidence="1">
    <location>
        <begin position="278"/>
        <end position="323"/>
    </location>
</feature>
<feature type="region of interest" description="Disordered" evidence="1">
    <location>
        <begin position="1121"/>
        <end position="1177"/>
    </location>
</feature>
<evidence type="ECO:0000313" key="2">
    <source>
        <dbReference type="EMBL" id="KAH8695963.1"/>
    </source>
</evidence>
<feature type="region of interest" description="Disordered" evidence="1">
    <location>
        <begin position="567"/>
        <end position="640"/>
    </location>
</feature>
<feature type="compositionally biased region" description="Basic residues" evidence="1">
    <location>
        <begin position="620"/>
        <end position="638"/>
    </location>
</feature>
<reference evidence="2" key="1">
    <citation type="submission" date="2021-12" db="EMBL/GenBank/DDBJ databases">
        <title>Convergent genome expansion in fungi linked to evolution of root-endophyte symbiosis.</title>
        <authorList>
            <consortium name="DOE Joint Genome Institute"/>
            <person name="Ke Y.-H."/>
            <person name="Bonito G."/>
            <person name="Liao H.-L."/>
            <person name="Looney B."/>
            <person name="Rojas-Flechas A."/>
            <person name="Nash J."/>
            <person name="Hameed K."/>
            <person name="Schadt C."/>
            <person name="Martin F."/>
            <person name="Crous P.W."/>
            <person name="Miettinen O."/>
            <person name="Magnuson J.K."/>
            <person name="Labbe J."/>
            <person name="Jacobson D."/>
            <person name="Doktycz M.J."/>
            <person name="Veneault-Fourrey C."/>
            <person name="Kuo A."/>
            <person name="Mondo S."/>
            <person name="Calhoun S."/>
            <person name="Riley R."/>
            <person name="Ohm R."/>
            <person name="LaButti K."/>
            <person name="Andreopoulos B."/>
            <person name="Pangilinan J."/>
            <person name="Nolan M."/>
            <person name="Tritt A."/>
            <person name="Clum A."/>
            <person name="Lipzen A."/>
            <person name="Daum C."/>
            <person name="Barry K."/>
            <person name="Grigoriev I.V."/>
            <person name="Vilgalys R."/>
        </authorList>
    </citation>
    <scope>NUCLEOTIDE SEQUENCE</scope>
    <source>
        <strain evidence="2">PMI_201</strain>
    </source>
</reference>
<feature type="compositionally biased region" description="Basic and acidic residues" evidence="1">
    <location>
        <begin position="1855"/>
        <end position="1872"/>
    </location>
</feature>
<keyword evidence="3" id="KW-1185">Reference proteome</keyword>
<evidence type="ECO:0000256" key="1">
    <source>
        <dbReference type="SAM" id="MobiDB-lite"/>
    </source>
</evidence>
<feature type="compositionally biased region" description="Low complexity" evidence="1">
    <location>
        <begin position="705"/>
        <end position="717"/>
    </location>
</feature>
<feature type="compositionally biased region" description="Basic and acidic residues" evidence="1">
    <location>
        <begin position="20"/>
        <end position="29"/>
    </location>
</feature>
<dbReference type="PANTHER" id="PTHR43670">
    <property type="entry name" value="HEAT SHOCK PROTEIN 26"/>
    <property type="match status" value="1"/>
</dbReference>
<accession>A0AAD4PZJ6</accession>
<sequence length="1942" mass="215258">MFKALMGGGDASSRSSRRKSTADGDDARSSSRRQSKRSSASSVSSSRRSTRGDDRDRDLGDLSASRSVAGESTATYVTAEPQSYAEEEPLVIERVPRYVTEEEDRAWENKSSRRDSKNKERRDTKQRSARDEIDSERVRTRSGKKSSSAETTSQHFADDIAAPGFNQFPMQYDAAIPGPSAPSHSPLDPHLAQQFPGQMSGAGTQPYIPPNPAGLAAEYYGDQGQSVANQPGVRPRPPDVIVGAEPHLMSASPLANPPPEPSSLGQVGAAADYYAASDLNSNPTMSTPSKPSKPGKTSKPSSKPSKQSKPSKPTPQGTAGVGAATYGISPELLNQASSNYPGMSGSLPNPTIQQITASTSPQHGIGLALGGATAGAAAAYMINHHHSNSDHQNDTYGIGVPPRPGNFTSNGNTPAQGGPVYNPQYLNGPPPTYPSGGMQPGSLAYHQRHHGPLAKFIDFWKDPEGVGKFEDYTEAIGVCKYCFEPGSSSRDAPRKHHYNRRKRSPVVERYGSSTRVDKLSRYASSEDESRRSKSKSGSWLAGGLAGGLAGYVAKSLFNNKDFDDTYSVRSGRQVDSRSYNYDEASAVSSGKASSTSRGVYSSRPVSDSKVYTSRDSRSYKASRRSSRSRSRSRSRDHRGLKEAAIGAAVGSALTAAAAGSVRHRSTSRNRSNSREKSSHRHIRRISNSSEHLYIDGPRGRRRSSPKGFKSFFSAPSANRRKKHASKRRGFFSFGNSSSSSGDYDLAFGGSEVFGSSVSGRSSKSSRSINKHSKPNVDAEILGLGLAARQLAHASSSRRDVHPRDLARPSKHSGPLSHEDEEWEDAESSDSALSTNLAYGGSEPFGSQESVGGSSFWPWSSSKKEKRRLSNQEFAPTVSNDYGISPSGLQNYSSSTLQQVYPVPTGDPSRFDAVRMSTSSSPNVQPPLVRPGPIPLQQPQPITPVSQSVYYPSTTGPPILPGDSQFTTRSEDAFSYPEPHRRNSSPVIPTAPLDGTPSPGILKRRSTAKDSAAVSFALTQEQADRQQKADRREKERLARRREENRLREETEEEERLQERNDRKREERRRREELEAEEAAREARRQTRREEIRDERESEDRSSSSWVTPAVAAVGTAAVASIVAENFSKDKKSTSNRKRYEESREKRRSERRRASENQEDVTEMSYDEDRQYDNEDEYKKKEERIAKIAASRIVRNKSVSPTYESYVDFFKPEELQNETSHDIASIDRQNASDSDISVIPPVRINIIEPTPPASHDGSVRDTHSPVPTPEPTIEEQPREEDAEAEVELYWTNSGSRVSWGEDRTHEYEVVTPLSEKDEPEPINDYHDNISLRRDPVEAPSQDGVTKGTAQEDQTSQNVEKHYMPGGFEDDSEFAATLAAGAEMAGFDPSVVTHDASYYRRDSPPGSELKGTYRSSIVESVEDSSDRRSIASRVAEKTVPDVGEKIVPKEFEPTDSSDKKSSKDEPKEKQLYEQNTDIDGEGNVDFGDTSRSVASVPVESGRKKSKKSKKSKKAEKAAKARNDTEIEPEERSESLPSVETPTASQYEDRALDRAIVDQKSDSDKVEENRSNKSSRSRKGLNNELEERSTPLPSTENSDVFQYEDKDRDFKSDSDGAWKSRSKKSTKTRKDSDTEPEELSKRPSFTEVPGAVQEDDEESYRDTVEYKSDSDKVQETRSKKSSKSRKDIDTEPETDSLDYKNTSDKVREIKEDWDEDERERRRRKSKRSSKDREDSMDDARSVAASAPGADELEKYRSRRSKRDEEDFDDDTRSLYDVDGDGDKRRRRRHKRHSGAFDDDTVSVTSAPANIDETREKRRSRESSVAKEKEKEADQDKKSSGFFSNLFGSKSTVERSSASSDKRDVRSEVGVDEYSKSERRRKKRSSGAFSEASQSVMDLSQPVRGNEGEESEDDSLSSRRRRREQERRNKYEGIVGSARDASEKVDY</sequence>
<feature type="compositionally biased region" description="Basic and acidic residues" evidence="1">
    <location>
        <begin position="796"/>
        <end position="807"/>
    </location>
</feature>
<name>A0AAD4PZJ6_9EURO</name>
<feature type="compositionally biased region" description="Polar residues" evidence="1">
    <location>
        <begin position="597"/>
        <end position="611"/>
    </location>
</feature>
<comment type="caution">
    <text evidence="2">The sequence shown here is derived from an EMBL/GenBank/DDBJ whole genome shotgun (WGS) entry which is preliminary data.</text>
</comment>
<feature type="compositionally biased region" description="Polar residues" evidence="1">
    <location>
        <begin position="1587"/>
        <end position="1596"/>
    </location>
</feature>
<feature type="region of interest" description="Disordered" evidence="1">
    <location>
        <begin position="1247"/>
        <end position="1283"/>
    </location>
</feature>
<feature type="compositionally biased region" description="Gly residues" evidence="1">
    <location>
        <begin position="1"/>
        <end position="10"/>
    </location>
</feature>
<feature type="compositionally biased region" description="Low complexity" evidence="1">
    <location>
        <begin position="37"/>
        <end position="47"/>
    </location>
</feature>
<feature type="compositionally biased region" description="Low complexity" evidence="1">
    <location>
        <begin position="584"/>
        <end position="596"/>
    </location>
</feature>
<feature type="compositionally biased region" description="Basic and acidic residues" evidence="1">
    <location>
        <begin position="1021"/>
        <end position="1047"/>
    </location>
</feature>
<evidence type="ECO:0000313" key="3">
    <source>
        <dbReference type="Proteomes" id="UP001201262"/>
    </source>
</evidence>
<feature type="compositionally biased region" description="Basic and acidic residues" evidence="1">
    <location>
        <begin position="1321"/>
        <end position="1334"/>
    </location>
</feature>
<feature type="region of interest" description="Disordered" evidence="1">
    <location>
        <begin position="1308"/>
        <end position="1366"/>
    </location>
</feature>
<feature type="compositionally biased region" description="Basic and acidic residues" evidence="1">
    <location>
        <begin position="94"/>
        <end position="139"/>
    </location>
</feature>
<feature type="compositionally biased region" description="Polar residues" evidence="1">
    <location>
        <begin position="844"/>
        <end position="860"/>
    </location>
</feature>
<feature type="compositionally biased region" description="Acidic residues" evidence="1">
    <location>
        <begin position="818"/>
        <end position="827"/>
    </location>
</feature>
<feature type="compositionally biased region" description="Acidic residues" evidence="1">
    <location>
        <begin position="1155"/>
        <end position="1164"/>
    </location>
</feature>
<feature type="compositionally biased region" description="Pro residues" evidence="1">
    <location>
        <begin position="923"/>
        <end position="941"/>
    </location>
</feature>
<feature type="region of interest" description="Disordered" evidence="1">
    <location>
        <begin position="1"/>
        <end position="266"/>
    </location>
</feature>
<evidence type="ECO:0008006" key="4">
    <source>
        <dbReference type="Google" id="ProtNLM"/>
    </source>
</evidence>
<feature type="compositionally biased region" description="Basic residues" evidence="1">
    <location>
        <begin position="493"/>
        <end position="504"/>
    </location>
</feature>
<feature type="compositionally biased region" description="Basic and acidic residues" evidence="1">
    <location>
        <begin position="1055"/>
        <end position="1100"/>
    </location>
</feature>
<feature type="compositionally biased region" description="Basic and acidic residues" evidence="1">
    <location>
        <begin position="1656"/>
        <end position="1685"/>
    </location>
</feature>
<feature type="compositionally biased region" description="Basic and acidic residues" evidence="1">
    <location>
        <begin position="1624"/>
        <end position="1637"/>
    </location>
</feature>
<feature type="compositionally biased region" description="Polar residues" evidence="1">
    <location>
        <begin position="1882"/>
        <end position="1893"/>
    </location>
</feature>
<dbReference type="GeneID" id="70246563"/>
<dbReference type="GO" id="GO:0034605">
    <property type="term" value="P:cellular response to heat"/>
    <property type="evidence" value="ECO:0007669"/>
    <property type="project" value="TreeGrafter"/>
</dbReference>
<feature type="region of interest" description="Disordered" evidence="1">
    <location>
        <begin position="792"/>
        <end position="1107"/>
    </location>
</feature>
<dbReference type="Proteomes" id="UP001201262">
    <property type="component" value="Unassembled WGS sequence"/>
</dbReference>
<feature type="compositionally biased region" description="Basic and acidic residues" evidence="1">
    <location>
        <begin position="1766"/>
        <end position="1779"/>
    </location>
</feature>
<feature type="compositionally biased region" description="Basic and acidic residues" evidence="1">
    <location>
        <begin position="1543"/>
        <end position="1567"/>
    </location>
</feature>
<feature type="compositionally biased region" description="Low complexity" evidence="1">
    <location>
        <begin position="730"/>
        <end position="739"/>
    </location>
</feature>